<keyword evidence="1" id="KW-0547">Nucleotide-binding</keyword>
<evidence type="ECO:0000313" key="7">
    <source>
        <dbReference type="Proteomes" id="UP000642809"/>
    </source>
</evidence>
<dbReference type="Pfam" id="PF07726">
    <property type="entry name" value="AAA_3"/>
    <property type="match status" value="1"/>
</dbReference>
<dbReference type="InterPro" id="IPR050764">
    <property type="entry name" value="CbbQ/NirQ/NorQ/GpvN"/>
</dbReference>
<evidence type="ECO:0000313" key="6">
    <source>
        <dbReference type="EMBL" id="GHB42168.1"/>
    </source>
</evidence>
<organism evidence="6 7">
    <name type="scientific">Mongoliitalea lutea</name>
    <dbReference type="NCBI Taxonomy" id="849756"/>
    <lineage>
        <taxon>Bacteria</taxon>
        <taxon>Pseudomonadati</taxon>
        <taxon>Bacteroidota</taxon>
        <taxon>Cytophagia</taxon>
        <taxon>Cytophagales</taxon>
        <taxon>Cyclobacteriaceae</taxon>
        <taxon>Mongoliitalea</taxon>
    </lineage>
</organism>
<dbReference type="GO" id="GO:0016887">
    <property type="term" value="F:ATP hydrolysis activity"/>
    <property type="evidence" value="ECO:0007669"/>
    <property type="project" value="InterPro"/>
</dbReference>
<evidence type="ECO:0000256" key="2">
    <source>
        <dbReference type="ARBA" id="ARBA00022840"/>
    </source>
</evidence>
<dbReference type="PANTHER" id="PTHR42759:SF1">
    <property type="entry name" value="MAGNESIUM-CHELATASE SUBUNIT CHLD"/>
    <property type="match status" value="1"/>
</dbReference>
<feature type="domain" description="ChlI/MoxR AAA lid" evidence="5">
    <location>
        <begin position="253"/>
        <end position="323"/>
    </location>
</feature>
<dbReference type="AlphaFoldDB" id="A0A8J3G5U7"/>
<gene>
    <name evidence="6" type="ORF">GCM10008106_23970</name>
</gene>
<dbReference type="Gene3D" id="1.10.8.80">
    <property type="entry name" value="Magnesium chelatase subunit I, C-Terminal domain"/>
    <property type="match status" value="1"/>
</dbReference>
<dbReference type="SUPFAM" id="SSF52540">
    <property type="entry name" value="P-loop containing nucleoside triphosphate hydrolases"/>
    <property type="match status" value="1"/>
</dbReference>
<dbReference type="GO" id="GO:0005524">
    <property type="term" value="F:ATP binding"/>
    <property type="evidence" value="ECO:0007669"/>
    <property type="project" value="UniProtKB-KW"/>
</dbReference>
<reference evidence="6" key="1">
    <citation type="journal article" date="2014" name="Int. J. Syst. Evol. Microbiol.">
        <title>Complete genome sequence of Corynebacterium casei LMG S-19264T (=DSM 44701T), isolated from a smear-ripened cheese.</title>
        <authorList>
            <consortium name="US DOE Joint Genome Institute (JGI-PGF)"/>
            <person name="Walter F."/>
            <person name="Albersmeier A."/>
            <person name="Kalinowski J."/>
            <person name="Ruckert C."/>
        </authorList>
    </citation>
    <scope>NUCLEOTIDE SEQUENCE</scope>
    <source>
        <strain evidence="6">KCTC 23224</strain>
    </source>
</reference>
<dbReference type="FunFam" id="3.40.50.300:FF:000640">
    <property type="entry name" value="MoxR family ATPase"/>
    <property type="match status" value="1"/>
</dbReference>
<name>A0A8J3G5U7_9BACT</name>
<comment type="caution">
    <text evidence="6">The sequence shown here is derived from an EMBL/GenBank/DDBJ whole genome shotgun (WGS) entry which is preliminary data.</text>
</comment>
<dbReference type="RefSeq" id="WP_189582751.1">
    <property type="nucleotide sequence ID" value="NZ_BMYF01000014.1"/>
</dbReference>
<keyword evidence="7" id="KW-1185">Reference proteome</keyword>
<dbReference type="InterPro" id="IPR041628">
    <property type="entry name" value="ChlI/MoxR_AAA_lid"/>
</dbReference>
<comment type="similarity">
    <text evidence="3">Belongs to the MoxR family.</text>
</comment>
<evidence type="ECO:0000256" key="3">
    <source>
        <dbReference type="ARBA" id="ARBA00061607"/>
    </source>
</evidence>
<dbReference type="EMBL" id="BMYF01000014">
    <property type="protein sequence ID" value="GHB42168.1"/>
    <property type="molecule type" value="Genomic_DNA"/>
</dbReference>
<dbReference type="Proteomes" id="UP000642809">
    <property type="component" value="Unassembled WGS sequence"/>
</dbReference>
<reference evidence="6" key="2">
    <citation type="submission" date="2020-09" db="EMBL/GenBank/DDBJ databases">
        <authorList>
            <person name="Sun Q."/>
            <person name="Kim S."/>
        </authorList>
    </citation>
    <scope>NUCLEOTIDE SEQUENCE</scope>
    <source>
        <strain evidence="6">KCTC 23224</strain>
    </source>
</reference>
<dbReference type="Pfam" id="PF17863">
    <property type="entry name" value="AAA_lid_2"/>
    <property type="match status" value="1"/>
</dbReference>
<accession>A0A8J3G5U7</accession>
<dbReference type="PIRSF" id="PIRSF002849">
    <property type="entry name" value="AAA_ATPase_chaperone_MoxR_prd"/>
    <property type="match status" value="1"/>
</dbReference>
<feature type="domain" description="ATPase AAA-3" evidence="4">
    <location>
        <begin position="57"/>
        <end position="187"/>
    </location>
</feature>
<evidence type="ECO:0000259" key="4">
    <source>
        <dbReference type="Pfam" id="PF07726"/>
    </source>
</evidence>
<proteinExistence type="inferred from homology"/>
<evidence type="ECO:0000259" key="5">
    <source>
        <dbReference type="Pfam" id="PF17863"/>
    </source>
</evidence>
<dbReference type="PANTHER" id="PTHR42759">
    <property type="entry name" value="MOXR FAMILY PROTEIN"/>
    <property type="match status" value="1"/>
</dbReference>
<keyword evidence="2" id="KW-0067">ATP-binding</keyword>
<protein>
    <submittedName>
        <fullName evidence="6">Magnesium chelatase subunit I</fullName>
    </submittedName>
</protein>
<dbReference type="InterPro" id="IPR011703">
    <property type="entry name" value="ATPase_AAA-3"/>
</dbReference>
<evidence type="ECO:0000256" key="1">
    <source>
        <dbReference type="ARBA" id="ARBA00022741"/>
    </source>
</evidence>
<sequence length="333" mass="37217">MEENKEQDSGEMAFESRLPLQELRKAVTAIKAEIRKVIIGQDELVDLLLVGMLAKGHVLIEGVPGIAKTITSKLFAKSLEVGFGRIQFTPDLMPSDVLGTSILNMQKGSFEFKKGPIFSNLILIDEINRAPAKTQSALFEVMEERQVTMDGIRYTMEAPFMVLATQNPIEQEGTYNLPEAQLDRFLFKITLDYPDLDQEFEILKSHHARKSADALGQIQSVLKPEALIVYQELTAEVSVEEKILRYISEIVVRTRNHPSLYLGGSPRASLAIMNASKAMAAIDGRDFVIPEDIKKVVTPVLRHRILLSPEREMEGLSTDTVIEGIVQSVEIPR</sequence>
<dbReference type="InterPro" id="IPR027417">
    <property type="entry name" value="P-loop_NTPase"/>
</dbReference>
<dbReference type="Gene3D" id="3.40.50.300">
    <property type="entry name" value="P-loop containing nucleotide triphosphate hydrolases"/>
    <property type="match status" value="1"/>
</dbReference>